<gene>
    <name evidence="6" type="ORF">BXP70_24005</name>
</gene>
<evidence type="ECO:0000313" key="7">
    <source>
        <dbReference type="Proteomes" id="UP000194873"/>
    </source>
</evidence>
<dbReference type="OrthoDB" id="9806939at2"/>
<evidence type="ECO:0000256" key="2">
    <source>
        <dbReference type="SAM" id="SignalP"/>
    </source>
</evidence>
<evidence type="ECO:0000259" key="3">
    <source>
        <dbReference type="Pfam" id="PF25954"/>
    </source>
</evidence>
<organism evidence="6 7">
    <name type="scientific">Hymenobacter crusticola</name>
    <dbReference type="NCBI Taxonomy" id="1770526"/>
    <lineage>
        <taxon>Bacteria</taxon>
        <taxon>Pseudomonadati</taxon>
        <taxon>Bacteroidota</taxon>
        <taxon>Cytophagia</taxon>
        <taxon>Cytophagales</taxon>
        <taxon>Hymenobacteraceae</taxon>
        <taxon>Hymenobacter</taxon>
    </lineage>
</organism>
<dbReference type="Proteomes" id="UP000194873">
    <property type="component" value="Unassembled WGS sequence"/>
</dbReference>
<dbReference type="Pfam" id="PF25989">
    <property type="entry name" value="YknX_C"/>
    <property type="match status" value="1"/>
</dbReference>
<dbReference type="AlphaFoldDB" id="A0A2C9ZVA8"/>
<sequence length="374" mass="40063">MNTAHSFFQSILGACLLTSVSFLASCGNGDTKEVVTEAPVKEMPYDVVPVTGAQPTRSLSLPGELDSYYQTDIYPRVSSYIKRLHADIGDPVRAGQLLAELEAPELTSALSEASSQLKASQASYSSSRAAYHRLLVTSRTAGAVSPLNLEQAHAKALSDSLLVAAGRAHYEAASQMAGYLRITAPFAGVVTERNLAPGAFVGPGGQTALPIFKIRQLNRLRLRLAVPEAYVGSIHLHDSVGFMVRTFPGETFTGIINRLANSVRPETRSEQIEIDVPNPKNRLRPGMFATVSLPVTAAKSSLFVPRSSVVSTAERTYVIRIVNGRADLVDVQKGDESGGQIQVFGSLKAGDVVLKAGNEEITNEEPLQVELASR</sequence>
<dbReference type="NCBIfam" id="TIGR01730">
    <property type="entry name" value="RND_mfp"/>
    <property type="match status" value="1"/>
</dbReference>
<dbReference type="InterPro" id="IPR058792">
    <property type="entry name" value="Beta-barrel_RND_2"/>
</dbReference>
<dbReference type="InterPro" id="IPR006143">
    <property type="entry name" value="RND_pump_MFP"/>
</dbReference>
<reference evidence="6 7" key="1">
    <citation type="submission" date="2017-01" db="EMBL/GenBank/DDBJ databases">
        <title>A new Hymenobacter.</title>
        <authorList>
            <person name="Liang Y."/>
            <person name="Feng F."/>
        </authorList>
    </citation>
    <scope>NUCLEOTIDE SEQUENCE [LARGE SCALE GENOMIC DNA]</scope>
    <source>
        <strain evidence="6">MIMBbqt21</strain>
    </source>
</reference>
<dbReference type="InterPro" id="IPR058647">
    <property type="entry name" value="BSH_CzcB-like"/>
</dbReference>
<dbReference type="SUPFAM" id="SSF111369">
    <property type="entry name" value="HlyD-like secretion proteins"/>
    <property type="match status" value="1"/>
</dbReference>
<evidence type="ECO:0000313" key="6">
    <source>
        <dbReference type="EMBL" id="OUJ70479.1"/>
    </source>
</evidence>
<keyword evidence="2" id="KW-0732">Signal</keyword>
<feature type="chain" id="PRO_5013039367" evidence="2">
    <location>
        <begin position="25"/>
        <end position="374"/>
    </location>
</feature>
<dbReference type="Pfam" id="PF25973">
    <property type="entry name" value="BSH_CzcB"/>
    <property type="match status" value="1"/>
</dbReference>
<name>A0A2C9ZVA8_9BACT</name>
<keyword evidence="7" id="KW-1185">Reference proteome</keyword>
<dbReference type="PANTHER" id="PTHR30469:SF37">
    <property type="entry name" value="RAGD PROTEIN"/>
    <property type="match status" value="1"/>
</dbReference>
<comment type="similarity">
    <text evidence="1">Belongs to the membrane fusion protein (MFP) (TC 8.A.1) family.</text>
</comment>
<protein>
    <submittedName>
        <fullName evidence="6">Efflux transporter periplasmic adaptor subunit</fullName>
    </submittedName>
</protein>
<dbReference type="Gene3D" id="2.40.50.100">
    <property type="match status" value="1"/>
</dbReference>
<accession>A0A2C9ZVA8</accession>
<feature type="domain" description="CusB-like beta-barrel" evidence="3">
    <location>
        <begin position="223"/>
        <end position="293"/>
    </location>
</feature>
<evidence type="ECO:0000259" key="5">
    <source>
        <dbReference type="Pfam" id="PF25989"/>
    </source>
</evidence>
<dbReference type="Gene3D" id="1.10.287.470">
    <property type="entry name" value="Helix hairpin bin"/>
    <property type="match status" value="1"/>
</dbReference>
<dbReference type="PANTHER" id="PTHR30469">
    <property type="entry name" value="MULTIDRUG RESISTANCE PROTEIN MDTA"/>
    <property type="match status" value="1"/>
</dbReference>
<dbReference type="GO" id="GO:0015562">
    <property type="term" value="F:efflux transmembrane transporter activity"/>
    <property type="evidence" value="ECO:0007669"/>
    <property type="project" value="TreeGrafter"/>
</dbReference>
<feature type="signal peptide" evidence="2">
    <location>
        <begin position="1"/>
        <end position="24"/>
    </location>
</feature>
<dbReference type="Gene3D" id="2.40.30.170">
    <property type="match status" value="1"/>
</dbReference>
<dbReference type="InterPro" id="IPR058637">
    <property type="entry name" value="YknX-like_C"/>
</dbReference>
<feature type="domain" description="CzcB-like barrel-sandwich hybrid" evidence="4">
    <location>
        <begin position="71"/>
        <end position="202"/>
    </location>
</feature>
<dbReference type="Gene3D" id="2.40.420.20">
    <property type="match status" value="1"/>
</dbReference>
<comment type="caution">
    <text evidence="6">The sequence shown here is derived from an EMBL/GenBank/DDBJ whole genome shotgun (WGS) entry which is preliminary data.</text>
</comment>
<dbReference type="FunFam" id="2.40.30.170:FF:000010">
    <property type="entry name" value="Efflux RND transporter periplasmic adaptor subunit"/>
    <property type="match status" value="1"/>
</dbReference>
<dbReference type="GO" id="GO:1990281">
    <property type="term" value="C:efflux pump complex"/>
    <property type="evidence" value="ECO:0007669"/>
    <property type="project" value="TreeGrafter"/>
</dbReference>
<dbReference type="Pfam" id="PF25954">
    <property type="entry name" value="Beta-barrel_RND_2"/>
    <property type="match status" value="1"/>
</dbReference>
<feature type="domain" description="YknX-like C-terminal permuted SH3-like" evidence="5">
    <location>
        <begin position="303"/>
        <end position="363"/>
    </location>
</feature>
<dbReference type="EMBL" id="MTSE01000022">
    <property type="protein sequence ID" value="OUJ70479.1"/>
    <property type="molecule type" value="Genomic_DNA"/>
</dbReference>
<evidence type="ECO:0000259" key="4">
    <source>
        <dbReference type="Pfam" id="PF25973"/>
    </source>
</evidence>
<proteinExistence type="inferred from homology"/>
<evidence type="ECO:0000256" key="1">
    <source>
        <dbReference type="ARBA" id="ARBA00009477"/>
    </source>
</evidence>